<accession>A0A9W7WGK9</accession>
<evidence type="ECO:0000256" key="7">
    <source>
        <dbReference type="ARBA" id="ARBA00023163"/>
    </source>
</evidence>
<dbReference type="GO" id="GO:0003700">
    <property type="term" value="F:DNA-binding transcription factor activity"/>
    <property type="evidence" value="ECO:0007669"/>
    <property type="project" value="TreeGrafter"/>
</dbReference>
<evidence type="ECO:0000256" key="6">
    <source>
        <dbReference type="ARBA" id="ARBA00023125"/>
    </source>
</evidence>
<keyword evidence="8" id="KW-0539">Nucleus</keyword>
<dbReference type="EMBL" id="JAFHDT010000016">
    <property type="protein sequence ID" value="KAI7798514.1"/>
    <property type="molecule type" value="Genomic_DNA"/>
</dbReference>
<dbReference type="Pfam" id="PF15997">
    <property type="entry name" value="DUF4772"/>
    <property type="match status" value="1"/>
</dbReference>
<keyword evidence="11" id="KW-0812">Transmembrane</keyword>
<evidence type="ECO:0000256" key="1">
    <source>
        <dbReference type="ARBA" id="ARBA00004123"/>
    </source>
</evidence>
<feature type="region of interest" description="Disordered" evidence="10">
    <location>
        <begin position="414"/>
        <end position="480"/>
    </location>
</feature>
<evidence type="ECO:0000313" key="13">
    <source>
        <dbReference type="EMBL" id="KAI7798514.1"/>
    </source>
</evidence>
<reference evidence="13" key="1">
    <citation type="submission" date="2021-02" db="EMBL/GenBank/DDBJ databases">
        <title>Comparative genomics reveals that relaxation of natural selection precedes convergent phenotypic evolution of cavefish.</title>
        <authorList>
            <person name="Peng Z."/>
        </authorList>
    </citation>
    <scope>NUCLEOTIDE SEQUENCE</scope>
    <source>
        <tissue evidence="13">Muscle</tissue>
    </source>
</reference>
<keyword evidence="2" id="KW-0479">Metal-binding</keyword>
<dbReference type="GO" id="GO:0000978">
    <property type="term" value="F:RNA polymerase II cis-regulatory region sequence-specific DNA binding"/>
    <property type="evidence" value="ECO:0007669"/>
    <property type="project" value="TreeGrafter"/>
</dbReference>
<dbReference type="GO" id="GO:0006357">
    <property type="term" value="P:regulation of transcription by RNA polymerase II"/>
    <property type="evidence" value="ECO:0007669"/>
    <property type="project" value="TreeGrafter"/>
</dbReference>
<dbReference type="PROSITE" id="PS00028">
    <property type="entry name" value="ZINC_FINGER_C2H2_1"/>
    <property type="match status" value="1"/>
</dbReference>
<comment type="caution">
    <text evidence="13">The sequence shown here is derived from an EMBL/GenBank/DDBJ whole genome shotgun (WGS) entry which is preliminary data.</text>
</comment>
<dbReference type="PROSITE" id="PS50157">
    <property type="entry name" value="ZINC_FINGER_C2H2_2"/>
    <property type="match status" value="1"/>
</dbReference>
<keyword evidence="11" id="KW-1133">Transmembrane helix</keyword>
<keyword evidence="6" id="KW-0238">DNA-binding</keyword>
<feature type="region of interest" description="Disordered" evidence="10">
    <location>
        <begin position="80"/>
        <end position="139"/>
    </location>
</feature>
<feature type="region of interest" description="Disordered" evidence="10">
    <location>
        <begin position="229"/>
        <end position="267"/>
    </location>
</feature>
<sequence length="509" mass="54965">MHSRRLVKRSVIGSRVYAPGLTGDAATLTGVIQAVKQDNRDAAAGHRRNVYTVLMQDGSLNEYTEEEIAQMTAKAPLKSSLKSTCNGGQRDGPTGGQNGGVQRGEAPCLSPESVEEPRLLEHKRTGRAMEQEKETTRSVSLLEQKRKVVSSSIDVPQVSTLMSVHSSLHSGLAFYNALCILMMMGIATSLFALNVNCSPHTEGLNGSWKDGGFTPSSYSSSGYWSWSAPSDQSNPSTPSPPLSADSFKPFRMPSLNGPPDDNINEDDGNSLLFDEPIPRKRKNSMKVMFKCLWKNCGKVLSTAAGIQRHIRTVHLGRNCDSECSDGEEDFYYTEIKLNTDSVADGLSSLSPVSPSVLSPPPTLDQRPPDGTNGAKSENSTTTPLSRSAPSALYLVHADHAYQATAPVTIPSTSTTGFTPSSSSFSISWQSPPVTFTGTSASPTHSRTQGSGEQRSQTIAVISSPPRAAGSLSRKSRGEGKKCRKVYGMENRDMWCTACRWKKACQRFVD</sequence>
<evidence type="ECO:0000256" key="8">
    <source>
        <dbReference type="ARBA" id="ARBA00023242"/>
    </source>
</evidence>
<evidence type="ECO:0000256" key="10">
    <source>
        <dbReference type="SAM" id="MobiDB-lite"/>
    </source>
</evidence>
<feature type="compositionally biased region" description="Gly residues" evidence="10">
    <location>
        <begin position="89"/>
        <end position="102"/>
    </location>
</feature>
<feature type="domain" description="C2H2-type" evidence="12">
    <location>
        <begin position="289"/>
        <end position="319"/>
    </location>
</feature>
<proteinExistence type="predicted"/>
<dbReference type="SMART" id="SM01366">
    <property type="entry name" value="c-clamp"/>
    <property type="match status" value="1"/>
</dbReference>
<feature type="compositionally biased region" description="Polar residues" evidence="10">
    <location>
        <begin position="428"/>
        <end position="460"/>
    </location>
</feature>
<dbReference type="Proteomes" id="UP001059041">
    <property type="component" value="Linkage Group LG16"/>
</dbReference>
<dbReference type="InterPro" id="IPR052253">
    <property type="entry name" value="CR1/CR2-DNA-binding_regulator"/>
</dbReference>
<feature type="compositionally biased region" description="Basic and acidic residues" evidence="10">
    <location>
        <begin position="115"/>
        <end position="136"/>
    </location>
</feature>
<dbReference type="GO" id="GO:0005634">
    <property type="term" value="C:nucleus"/>
    <property type="evidence" value="ECO:0007669"/>
    <property type="project" value="UniProtKB-SubCell"/>
</dbReference>
<dbReference type="PANTHER" id="PTHR13006">
    <property type="entry name" value="PAPILLOMAVIRUS REGULATORY FACTOR PRF-1"/>
    <property type="match status" value="1"/>
</dbReference>
<evidence type="ECO:0000256" key="11">
    <source>
        <dbReference type="SAM" id="Phobius"/>
    </source>
</evidence>
<keyword evidence="11" id="KW-0472">Membrane</keyword>
<dbReference type="PANTHER" id="PTHR13006:SF7">
    <property type="entry name" value="ZINC FINGER PROTEIN 704"/>
    <property type="match status" value="1"/>
</dbReference>
<dbReference type="InterPro" id="IPR031940">
    <property type="entry name" value="DUF4772"/>
</dbReference>
<evidence type="ECO:0000256" key="2">
    <source>
        <dbReference type="ARBA" id="ARBA00022723"/>
    </source>
</evidence>
<feature type="transmembrane region" description="Helical" evidence="11">
    <location>
        <begin position="172"/>
        <end position="193"/>
    </location>
</feature>
<dbReference type="InterPro" id="IPR013087">
    <property type="entry name" value="Znf_C2H2_type"/>
</dbReference>
<evidence type="ECO:0000313" key="14">
    <source>
        <dbReference type="Proteomes" id="UP001059041"/>
    </source>
</evidence>
<keyword evidence="7" id="KW-0804">Transcription</keyword>
<evidence type="ECO:0000256" key="5">
    <source>
        <dbReference type="ARBA" id="ARBA00023015"/>
    </source>
</evidence>
<name>A0A9W7WGK9_TRIRA</name>
<dbReference type="GO" id="GO:0008270">
    <property type="term" value="F:zinc ion binding"/>
    <property type="evidence" value="ECO:0007669"/>
    <property type="project" value="UniProtKB-KW"/>
</dbReference>
<feature type="compositionally biased region" description="Polar residues" evidence="10">
    <location>
        <begin position="373"/>
        <end position="387"/>
    </location>
</feature>
<keyword evidence="14" id="KW-1185">Reference proteome</keyword>
<gene>
    <name evidence="13" type="ORF">IRJ41_005191</name>
</gene>
<evidence type="ECO:0000256" key="9">
    <source>
        <dbReference type="PROSITE-ProRule" id="PRU00042"/>
    </source>
</evidence>
<evidence type="ECO:0000256" key="4">
    <source>
        <dbReference type="ARBA" id="ARBA00022833"/>
    </source>
</evidence>
<dbReference type="AlphaFoldDB" id="A0A9W7WGK9"/>
<evidence type="ECO:0000259" key="12">
    <source>
        <dbReference type="PROSITE" id="PS50157"/>
    </source>
</evidence>
<protein>
    <submittedName>
        <fullName evidence="13">Zinc finger protein 704</fullName>
    </submittedName>
</protein>
<evidence type="ECO:0000256" key="3">
    <source>
        <dbReference type="ARBA" id="ARBA00022771"/>
    </source>
</evidence>
<dbReference type="SMART" id="SM00355">
    <property type="entry name" value="ZnF_C2H2"/>
    <property type="match status" value="1"/>
</dbReference>
<feature type="compositionally biased region" description="Low complexity" evidence="10">
    <location>
        <begin position="414"/>
        <end position="427"/>
    </location>
</feature>
<comment type="subcellular location">
    <subcellularLocation>
        <location evidence="1">Nucleus</location>
    </subcellularLocation>
</comment>
<organism evidence="13 14">
    <name type="scientific">Triplophysa rosa</name>
    <name type="common">Cave loach</name>
    <dbReference type="NCBI Taxonomy" id="992332"/>
    <lineage>
        <taxon>Eukaryota</taxon>
        <taxon>Metazoa</taxon>
        <taxon>Chordata</taxon>
        <taxon>Craniata</taxon>
        <taxon>Vertebrata</taxon>
        <taxon>Euteleostomi</taxon>
        <taxon>Actinopterygii</taxon>
        <taxon>Neopterygii</taxon>
        <taxon>Teleostei</taxon>
        <taxon>Ostariophysi</taxon>
        <taxon>Cypriniformes</taxon>
        <taxon>Nemacheilidae</taxon>
        <taxon>Triplophysa</taxon>
    </lineage>
</organism>
<keyword evidence="5" id="KW-0805">Transcription regulation</keyword>
<keyword evidence="4" id="KW-0862">Zinc</keyword>
<feature type="region of interest" description="Disordered" evidence="10">
    <location>
        <begin position="348"/>
        <end position="387"/>
    </location>
</feature>
<keyword evidence="3 9" id="KW-0863">Zinc-finger</keyword>